<feature type="compositionally biased region" description="Polar residues" evidence="1">
    <location>
        <begin position="26"/>
        <end position="36"/>
    </location>
</feature>
<feature type="compositionally biased region" description="Low complexity" evidence="1">
    <location>
        <begin position="145"/>
        <end position="155"/>
    </location>
</feature>
<proteinExistence type="predicted"/>
<keyword evidence="3" id="KW-1185">Reference proteome</keyword>
<accession>A0A8S1IJJ3</accession>
<dbReference type="Proteomes" id="UP000708148">
    <property type="component" value="Unassembled WGS sequence"/>
</dbReference>
<dbReference type="AlphaFoldDB" id="A0A8S1IJJ3"/>
<evidence type="ECO:0000313" key="3">
    <source>
        <dbReference type="Proteomes" id="UP000708148"/>
    </source>
</evidence>
<organism evidence="2 3">
    <name type="scientific">Ostreobium quekettii</name>
    <dbReference type="NCBI Taxonomy" id="121088"/>
    <lineage>
        <taxon>Eukaryota</taxon>
        <taxon>Viridiplantae</taxon>
        <taxon>Chlorophyta</taxon>
        <taxon>core chlorophytes</taxon>
        <taxon>Ulvophyceae</taxon>
        <taxon>TCBD clade</taxon>
        <taxon>Bryopsidales</taxon>
        <taxon>Ostreobineae</taxon>
        <taxon>Ostreobiaceae</taxon>
        <taxon>Ostreobium</taxon>
    </lineage>
</organism>
<evidence type="ECO:0000313" key="2">
    <source>
        <dbReference type="EMBL" id="CAD7694671.1"/>
    </source>
</evidence>
<reference evidence="2" key="1">
    <citation type="submission" date="2020-12" db="EMBL/GenBank/DDBJ databases">
        <authorList>
            <person name="Iha C."/>
        </authorList>
    </citation>
    <scope>NUCLEOTIDE SEQUENCE</scope>
</reference>
<name>A0A8S1IJJ3_9CHLO</name>
<feature type="region of interest" description="Disordered" evidence="1">
    <location>
        <begin position="1"/>
        <end position="41"/>
    </location>
</feature>
<dbReference type="OrthoDB" id="8062037at2759"/>
<comment type="caution">
    <text evidence="2">The sequence shown here is derived from an EMBL/GenBank/DDBJ whole genome shotgun (WGS) entry which is preliminary data.</text>
</comment>
<feature type="non-terminal residue" evidence="2">
    <location>
        <position position="1"/>
    </location>
</feature>
<protein>
    <submittedName>
        <fullName evidence="2">Uncharacterized protein</fullName>
    </submittedName>
</protein>
<evidence type="ECO:0000256" key="1">
    <source>
        <dbReference type="SAM" id="MobiDB-lite"/>
    </source>
</evidence>
<dbReference type="EMBL" id="CAJHUC010000044">
    <property type="protein sequence ID" value="CAD7694671.1"/>
    <property type="molecule type" value="Genomic_DNA"/>
</dbReference>
<feature type="compositionally biased region" description="Polar residues" evidence="1">
    <location>
        <begin position="8"/>
        <end position="19"/>
    </location>
</feature>
<feature type="region of interest" description="Disordered" evidence="1">
    <location>
        <begin position="100"/>
        <end position="155"/>
    </location>
</feature>
<sequence>MPCCGYTGTESCPQRTPQSPCVAERSTPSITPFPQKNRSRKRKHLPLIPLRGDRLTIPPRQNFEMTVSSFQNGILARVAPAALAQASTGGGFDAVGRLAGLPSRPSRAPRPQPAAWRPRRPRLAQIPLPAMSSAGRQRDEGHQSAARTTPAAADASMDADVALAKMLQQQEAAFLMFRGEAEVGT</sequence>
<gene>
    <name evidence="2" type="ORF">OSTQU699_LOCUS34</name>
</gene>